<feature type="transmembrane region" description="Helical" evidence="6">
    <location>
        <begin position="175"/>
        <end position="197"/>
    </location>
</feature>
<dbReference type="PANTHER" id="PTHR43124">
    <property type="entry name" value="PURINE EFFLUX PUMP PBUE"/>
    <property type="match status" value="1"/>
</dbReference>
<dbReference type="InterPro" id="IPR036259">
    <property type="entry name" value="MFS_trans_sf"/>
</dbReference>
<dbReference type="InterPro" id="IPR011701">
    <property type="entry name" value="MFS"/>
</dbReference>
<reference evidence="8" key="1">
    <citation type="submission" date="2021-03" db="EMBL/GenBank/DDBJ databases">
        <title>Microbacterium sp. nov., a novel actinobacterium isolated from cow dung.</title>
        <authorList>
            <person name="Zhang L."/>
        </authorList>
    </citation>
    <scope>NUCLEOTIDE SEQUENCE</scope>
    <source>
        <strain evidence="8">NEAU-LLB</strain>
    </source>
</reference>
<feature type="transmembrane region" description="Helical" evidence="6">
    <location>
        <begin position="315"/>
        <end position="338"/>
    </location>
</feature>
<feature type="transmembrane region" description="Helical" evidence="6">
    <location>
        <begin position="218"/>
        <end position="241"/>
    </location>
</feature>
<dbReference type="CDD" id="cd17324">
    <property type="entry name" value="MFS_NepI_like"/>
    <property type="match status" value="1"/>
</dbReference>
<keyword evidence="9" id="KW-1185">Reference proteome</keyword>
<dbReference type="InterPro" id="IPR050189">
    <property type="entry name" value="MFS_Efflux_Transporters"/>
</dbReference>
<evidence type="ECO:0000256" key="2">
    <source>
        <dbReference type="ARBA" id="ARBA00022475"/>
    </source>
</evidence>
<proteinExistence type="predicted"/>
<dbReference type="PANTHER" id="PTHR43124:SF5">
    <property type="entry name" value="PURINE RIBONUCLEOSIDE EFFLUX PUMP NEPI"/>
    <property type="match status" value="1"/>
</dbReference>
<evidence type="ECO:0000256" key="1">
    <source>
        <dbReference type="ARBA" id="ARBA00004651"/>
    </source>
</evidence>
<keyword evidence="4 6" id="KW-1133">Transmembrane helix</keyword>
<feature type="transmembrane region" description="Helical" evidence="6">
    <location>
        <begin position="291"/>
        <end position="309"/>
    </location>
</feature>
<name>A0A939QH44_9MICO</name>
<feature type="transmembrane region" description="Helical" evidence="6">
    <location>
        <begin position="147"/>
        <end position="169"/>
    </location>
</feature>
<protein>
    <submittedName>
        <fullName evidence="8">MFS transporter</fullName>
    </submittedName>
</protein>
<dbReference type="AlphaFoldDB" id="A0A939QH44"/>
<feature type="transmembrane region" description="Helical" evidence="6">
    <location>
        <begin position="60"/>
        <end position="82"/>
    </location>
</feature>
<dbReference type="EMBL" id="JAGFOA010000002">
    <property type="protein sequence ID" value="MBO3662827.1"/>
    <property type="molecule type" value="Genomic_DNA"/>
</dbReference>
<dbReference type="Proteomes" id="UP000680132">
    <property type="component" value="Unassembled WGS sequence"/>
</dbReference>
<dbReference type="Pfam" id="PF07690">
    <property type="entry name" value="MFS_1"/>
    <property type="match status" value="1"/>
</dbReference>
<evidence type="ECO:0000259" key="7">
    <source>
        <dbReference type="PROSITE" id="PS50850"/>
    </source>
</evidence>
<dbReference type="SUPFAM" id="SSF103473">
    <property type="entry name" value="MFS general substrate transporter"/>
    <property type="match status" value="1"/>
</dbReference>
<dbReference type="GO" id="GO:0005886">
    <property type="term" value="C:plasma membrane"/>
    <property type="evidence" value="ECO:0007669"/>
    <property type="project" value="UniProtKB-SubCell"/>
</dbReference>
<feature type="transmembrane region" description="Helical" evidence="6">
    <location>
        <begin position="261"/>
        <end position="284"/>
    </location>
</feature>
<comment type="subcellular location">
    <subcellularLocation>
        <location evidence="1">Cell membrane</location>
        <topology evidence="1">Multi-pass membrane protein</topology>
    </subcellularLocation>
</comment>
<evidence type="ECO:0000256" key="6">
    <source>
        <dbReference type="SAM" id="Phobius"/>
    </source>
</evidence>
<evidence type="ECO:0000313" key="9">
    <source>
        <dbReference type="Proteomes" id="UP000680132"/>
    </source>
</evidence>
<feature type="domain" description="Major facilitator superfamily (MFS) profile" evidence="7">
    <location>
        <begin position="19"/>
        <end position="402"/>
    </location>
</feature>
<accession>A0A939QH44</accession>
<feature type="transmembrane region" description="Helical" evidence="6">
    <location>
        <begin position="350"/>
        <end position="372"/>
    </location>
</feature>
<evidence type="ECO:0000313" key="8">
    <source>
        <dbReference type="EMBL" id="MBO3662827.1"/>
    </source>
</evidence>
<organism evidence="8 9">
    <name type="scientific">Microbacterium stercoris</name>
    <dbReference type="NCBI Taxonomy" id="2820289"/>
    <lineage>
        <taxon>Bacteria</taxon>
        <taxon>Bacillati</taxon>
        <taxon>Actinomycetota</taxon>
        <taxon>Actinomycetes</taxon>
        <taxon>Micrococcales</taxon>
        <taxon>Microbacteriaceae</taxon>
        <taxon>Microbacterium</taxon>
    </lineage>
</organism>
<feature type="transmembrane region" description="Helical" evidence="6">
    <location>
        <begin position="20"/>
        <end position="40"/>
    </location>
</feature>
<feature type="transmembrane region" description="Helical" evidence="6">
    <location>
        <begin position="378"/>
        <end position="398"/>
    </location>
</feature>
<keyword evidence="5 6" id="KW-0472">Membrane</keyword>
<gene>
    <name evidence="8" type="ORF">J5V96_04785</name>
</gene>
<comment type="caution">
    <text evidence="8">The sequence shown here is derived from an EMBL/GenBank/DDBJ whole genome shotgun (WGS) entry which is preliminary data.</text>
</comment>
<evidence type="ECO:0000256" key="4">
    <source>
        <dbReference type="ARBA" id="ARBA00022989"/>
    </source>
</evidence>
<dbReference type="RefSeq" id="WP_208501049.1">
    <property type="nucleotide sequence ID" value="NZ_JAGFOA010000002.1"/>
</dbReference>
<dbReference type="Gene3D" id="1.20.1250.20">
    <property type="entry name" value="MFS general substrate transporter like domains"/>
    <property type="match status" value="1"/>
</dbReference>
<dbReference type="GO" id="GO:0022857">
    <property type="term" value="F:transmembrane transporter activity"/>
    <property type="evidence" value="ECO:0007669"/>
    <property type="project" value="InterPro"/>
</dbReference>
<evidence type="ECO:0000256" key="3">
    <source>
        <dbReference type="ARBA" id="ARBA00022692"/>
    </source>
</evidence>
<keyword evidence="3 6" id="KW-0812">Transmembrane</keyword>
<dbReference type="PROSITE" id="PS50850">
    <property type="entry name" value="MFS"/>
    <property type="match status" value="1"/>
</dbReference>
<evidence type="ECO:0000256" key="5">
    <source>
        <dbReference type="ARBA" id="ARBA00023136"/>
    </source>
</evidence>
<sequence length="403" mass="40670">MTETLSLPRTEGTGAARPRLYAALVAMMVMSFVLVTAEFLPNGVLIELADALGVTPGQAGQTVTATALVGVIVAPTIGMLVPRLDRRTLLVWLAAIAAVSNLLVAIAPNLVTVLAARVLLGAALSGFWAMSLVVSARIAGPERLGRAVMFTTAGVSLATVIGVPLGVFFSTVLDWRAVFAAAAVLTVAVAVALRALLPEVPAQAGAGLAVLRGALRHPGVALGLAGHVLIVFGHFVAYTYIRLALERVTIGSGGAPLDEGAIVLMLGLFGVGGLVGNAITAAVVDRWLAPLSTAVPLLVAAPVVAVLLWPQSVVAAGVAVFVWGMSFAAWLIVLNTWIGRRLPDRLEAGGGLVVVGFQLAISLAAGFGGLLIDGAGVGAAYATGAVAIAVGAVTFGIAGRAGR</sequence>
<keyword evidence="2" id="KW-1003">Cell membrane</keyword>
<dbReference type="InterPro" id="IPR020846">
    <property type="entry name" value="MFS_dom"/>
</dbReference>
<feature type="transmembrane region" description="Helical" evidence="6">
    <location>
        <begin position="114"/>
        <end position="135"/>
    </location>
</feature>
<feature type="transmembrane region" description="Helical" evidence="6">
    <location>
        <begin position="89"/>
        <end position="108"/>
    </location>
</feature>